<sequence>MTNPDLRLYQGDDEALPPKPDSLAGHDASPTERPDHPTALHDDCEIAVGQTDIAPIDISDDDPPRLLSDADVRRLEKELDRVSGTAEAKTVSVSVKTLMPLLMDAAENGRSWLHDFADDPVRIDADLYDVLLAYQQLSRRRAS</sequence>
<evidence type="ECO:0000313" key="3">
    <source>
        <dbReference type="Proteomes" id="UP000316476"/>
    </source>
</evidence>
<name>A0A5C6FL77_9PLAN</name>
<dbReference type="EMBL" id="SJPZ01000002">
    <property type="protein sequence ID" value="TWU62777.1"/>
    <property type="molecule type" value="Genomic_DNA"/>
</dbReference>
<dbReference type="AlphaFoldDB" id="A0A5C6FL77"/>
<evidence type="ECO:0000313" key="2">
    <source>
        <dbReference type="EMBL" id="TWU62777.1"/>
    </source>
</evidence>
<feature type="region of interest" description="Disordered" evidence="1">
    <location>
        <begin position="1"/>
        <end position="40"/>
    </location>
</feature>
<organism evidence="2 3">
    <name type="scientific">Crateriforma conspicua</name>
    <dbReference type="NCBI Taxonomy" id="2527996"/>
    <lineage>
        <taxon>Bacteria</taxon>
        <taxon>Pseudomonadati</taxon>
        <taxon>Planctomycetota</taxon>
        <taxon>Planctomycetia</taxon>
        <taxon>Planctomycetales</taxon>
        <taxon>Planctomycetaceae</taxon>
        <taxon>Crateriforma</taxon>
    </lineage>
</organism>
<comment type="caution">
    <text evidence="2">The sequence shown here is derived from an EMBL/GenBank/DDBJ whole genome shotgun (WGS) entry which is preliminary data.</text>
</comment>
<dbReference type="RefSeq" id="WP_197138142.1">
    <property type="nucleotide sequence ID" value="NZ_SJPZ01000002.1"/>
</dbReference>
<evidence type="ECO:0000256" key="1">
    <source>
        <dbReference type="SAM" id="MobiDB-lite"/>
    </source>
</evidence>
<reference evidence="2 3" key="1">
    <citation type="submission" date="2019-02" db="EMBL/GenBank/DDBJ databases">
        <title>Deep-cultivation of Planctomycetes and their phenomic and genomic characterization uncovers novel biology.</title>
        <authorList>
            <person name="Wiegand S."/>
            <person name="Jogler M."/>
            <person name="Boedeker C."/>
            <person name="Pinto D."/>
            <person name="Vollmers J."/>
            <person name="Rivas-Marin E."/>
            <person name="Kohn T."/>
            <person name="Peeters S.H."/>
            <person name="Heuer A."/>
            <person name="Rast P."/>
            <person name="Oberbeckmann S."/>
            <person name="Bunk B."/>
            <person name="Jeske O."/>
            <person name="Meyerdierks A."/>
            <person name="Storesund J.E."/>
            <person name="Kallscheuer N."/>
            <person name="Luecker S."/>
            <person name="Lage O.M."/>
            <person name="Pohl T."/>
            <person name="Merkel B.J."/>
            <person name="Hornburger P."/>
            <person name="Mueller R.-W."/>
            <person name="Bruemmer F."/>
            <person name="Labrenz M."/>
            <person name="Spormann A.M."/>
            <person name="Op Den Camp H."/>
            <person name="Overmann J."/>
            <person name="Amann R."/>
            <person name="Jetten M.S.M."/>
            <person name="Mascher T."/>
            <person name="Medema M.H."/>
            <person name="Devos D.P."/>
            <person name="Kaster A.-K."/>
            <person name="Ovreas L."/>
            <person name="Rohde M."/>
            <person name="Galperin M.Y."/>
            <person name="Jogler C."/>
        </authorList>
    </citation>
    <scope>NUCLEOTIDE SEQUENCE [LARGE SCALE GENOMIC DNA]</scope>
    <source>
        <strain evidence="2 3">V7</strain>
    </source>
</reference>
<gene>
    <name evidence="2" type="ORF">V7x_45130</name>
</gene>
<feature type="compositionally biased region" description="Basic and acidic residues" evidence="1">
    <location>
        <begin position="29"/>
        <end position="40"/>
    </location>
</feature>
<dbReference type="Proteomes" id="UP000316476">
    <property type="component" value="Unassembled WGS sequence"/>
</dbReference>
<accession>A0A5C6FL77</accession>
<protein>
    <submittedName>
        <fullName evidence="2">Uncharacterized protein</fullName>
    </submittedName>
</protein>
<proteinExistence type="predicted"/>